<dbReference type="AlphaFoldDB" id="A0A645B526"/>
<keyword evidence="1" id="KW-1133">Transmembrane helix</keyword>
<name>A0A645B526_9ZZZZ</name>
<protein>
    <submittedName>
        <fullName evidence="2">Uncharacterized protein</fullName>
    </submittedName>
</protein>
<proteinExistence type="predicted"/>
<sequence>MQRVQLCRFCPQELPPLADEILLILGRGMGSVVVLCHPKTKQVARLEYLIDCIRSKIIGLNLLADHLALVTLAILVAVAFQSIEVVHPPVGGHDHAPAFLCIAGKKAEGQGYVQFMGVVPFCDQDVAGEFAVVLESAGQSRPEASSCHHLPIVSPAVVVRTDISPGSHVRLPLDEAGDQKGVVVVLLMAAEDQITQQLTTAYGGVVSQNGVYQACPILGTAVIPHDETDRLATIENT</sequence>
<evidence type="ECO:0000256" key="1">
    <source>
        <dbReference type="SAM" id="Phobius"/>
    </source>
</evidence>
<keyword evidence="1" id="KW-0472">Membrane</keyword>
<feature type="transmembrane region" description="Helical" evidence="1">
    <location>
        <begin position="58"/>
        <end position="80"/>
    </location>
</feature>
<organism evidence="2">
    <name type="scientific">bioreactor metagenome</name>
    <dbReference type="NCBI Taxonomy" id="1076179"/>
    <lineage>
        <taxon>unclassified sequences</taxon>
        <taxon>metagenomes</taxon>
        <taxon>ecological metagenomes</taxon>
    </lineage>
</organism>
<gene>
    <name evidence="2" type="ORF">SDC9_107348</name>
</gene>
<evidence type="ECO:0000313" key="2">
    <source>
        <dbReference type="EMBL" id="MPM60497.1"/>
    </source>
</evidence>
<keyword evidence="1" id="KW-0812">Transmembrane</keyword>
<reference evidence="2" key="1">
    <citation type="submission" date="2019-08" db="EMBL/GenBank/DDBJ databases">
        <authorList>
            <person name="Kucharzyk K."/>
            <person name="Murdoch R.W."/>
            <person name="Higgins S."/>
            <person name="Loffler F."/>
        </authorList>
    </citation>
    <scope>NUCLEOTIDE SEQUENCE</scope>
</reference>
<comment type="caution">
    <text evidence="2">The sequence shown here is derived from an EMBL/GenBank/DDBJ whole genome shotgun (WGS) entry which is preliminary data.</text>
</comment>
<accession>A0A645B526</accession>
<dbReference type="EMBL" id="VSSQ01017831">
    <property type="protein sequence ID" value="MPM60497.1"/>
    <property type="molecule type" value="Genomic_DNA"/>
</dbReference>